<feature type="transmembrane region" description="Helical" evidence="1">
    <location>
        <begin position="60"/>
        <end position="86"/>
    </location>
</feature>
<reference evidence="2 3" key="1">
    <citation type="submission" date="2018-10" db="EMBL/GenBank/DDBJ databases">
        <title>Co-occurring genomic capacity for anaerobic methane metabolism and dissimilatory sulfite reduction discovered in the Korarchaeota.</title>
        <authorList>
            <person name="Mckay L.J."/>
            <person name="Dlakic M."/>
            <person name="Fields M.W."/>
            <person name="Delmont T.O."/>
            <person name="Eren A.M."/>
            <person name="Jay Z.J."/>
            <person name="Klingelsmith K.B."/>
            <person name="Rusch D.B."/>
            <person name="Inskeep W.P."/>
        </authorList>
    </citation>
    <scope>NUCLEOTIDE SEQUENCE [LARGE SCALE GENOMIC DNA]</scope>
    <source>
        <strain evidence="2 3">MDKW</strain>
    </source>
</reference>
<name>A0A3R9R0X3_9CREN</name>
<organism evidence="2 3">
    <name type="scientific">Candidatus Methanodesulfokora washburnensis</name>
    <dbReference type="NCBI Taxonomy" id="2478471"/>
    <lineage>
        <taxon>Archaea</taxon>
        <taxon>Thermoproteota</taxon>
        <taxon>Candidatus Korarchaeia</taxon>
        <taxon>Candidatus Korarchaeia incertae sedis</taxon>
        <taxon>Candidatus Methanodesulfokora</taxon>
    </lineage>
</organism>
<keyword evidence="3" id="KW-1185">Reference proteome</keyword>
<dbReference type="Proteomes" id="UP000277582">
    <property type="component" value="Unassembled WGS sequence"/>
</dbReference>
<dbReference type="EMBL" id="RCOS01000054">
    <property type="protein sequence ID" value="RSN76704.1"/>
    <property type="molecule type" value="Genomic_DNA"/>
</dbReference>
<gene>
    <name evidence="2" type="ORF">D6D85_03595</name>
</gene>
<evidence type="ECO:0000256" key="1">
    <source>
        <dbReference type="SAM" id="Phobius"/>
    </source>
</evidence>
<keyword evidence="1" id="KW-0472">Membrane</keyword>
<comment type="caution">
    <text evidence="2">The sequence shown here is derived from an EMBL/GenBank/DDBJ whole genome shotgun (WGS) entry which is preliminary data.</text>
</comment>
<accession>A0A3R9R0X3</accession>
<evidence type="ECO:0000313" key="2">
    <source>
        <dbReference type="EMBL" id="RSN76704.1"/>
    </source>
</evidence>
<feature type="transmembrane region" description="Helical" evidence="1">
    <location>
        <begin position="27"/>
        <end position="48"/>
    </location>
</feature>
<protein>
    <submittedName>
        <fullName evidence="2">Uncharacterized protein</fullName>
    </submittedName>
</protein>
<dbReference type="AlphaFoldDB" id="A0A3R9R0X3"/>
<sequence length="247" mass="28234">MHAEISESLEKSIDQFYRKASKLDENLSIVAIFSPIFIVGFVILKAILDFGGLSSGFSSIILALIFGGLFGLFIAFFSFYFFIFLFDEIQLSWKYSEKFLTLTDVNINYIKAASHVLQTFEKHLEKFPEAILTHRDLNGNKLEVEIDLKSREVYGELLIDAEFCSPEDLTRGMLVKATYTGNTKLSSYKDAASSYKKLCTEFRACVEEIAHKAQREEIGKLKEWIESEINKVRAFLRELGSPVRIFI</sequence>
<evidence type="ECO:0000313" key="3">
    <source>
        <dbReference type="Proteomes" id="UP000277582"/>
    </source>
</evidence>
<keyword evidence="1" id="KW-1133">Transmembrane helix</keyword>
<proteinExistence type="predicted"/>
<keyword evidence="1" id="KW-0812">Transmembrane</keyword>